<gene>
    <name evidence="15" type="primary">trpCF</name>
    <name evidence="12" type="synonym">trpF</name>
    <name evidence="15" type="ORF">H9L12_12760</name>
</gene>
<dbReference type="AlphaFoldDB" id="A0A7G9SB18"/>
<dbReference type="EMBL" id="CP060717">
    <property type="protein sequence ID" value="QNN65043.1"/>
    <property type="molecule type" value="Genomic_DNA"/>
</dbReference>
<dbReference type="GO" id="GO:0004640">
    <property type="term" value="F:phosphoribosylanthranilate isomerase activity"/>
    <property type="evidence" value="ECO:0007669"/>
    <property type="project" value="UniProtKB-UniRule"/>
</dbReference>
<feature type="domain" description="Indole-3-glycerol phosphate synthase" evidence="13">
    <location>
        <begin position="7"/>
        <end position="243"/>
    </location>
</feature>
<dbReference type="InterPro" id="IPR011060">
    <property type="entry name" value="RibuloseP-bd_barrel"/>
</dbReference>
<evidence type="ECO:0000259" key="14">
    <source>
        <dbReference type="Pfam" id="PF00697"/>
    </source>
</evidence>
<dbReference type="HAMAP" id="MF_00135">
    <property type="entry name" value="PRAI"/>
    <property type="match status" value="1"/>
</dbReference>
<evidence type="ECO:0000256" key="9">
    <source>
        <dbReference type="ARBA" id="ARBA00023235"/>
    </source>
</evidence>
<accession>A0A7G9SB18</accession>
<evidence type="ECO:0000259" key="13">
    <source>
        <dbReference type="Pfam" id="PF00218"/>
    </source>
</evidence>
<reference evidence="15 16" key="1">
    <citation type="submission" date="2020-08" db="EMBL/GenBank/DDBJ databases">
        <title>Genome sequence of Sphingomonas rhizophila KACC 19189T.</title>
        <authorList>
            <person name="Hyun D.-W."/>
            <person name="Bae J.-W."/>
        </authorList>
    </citation>
    <scope>NUCLEOTIDE SEQUENCE [LARGE SCALE GENOMIC DNA]</scope>
    <source>
        <strain evidence="15 16">KACC 19189</strain>
    </source>
</reference>
<dbReference type="Pfam" id="PF00218">
    <property type="entry name" value="IGPS"/>
    <property type="match status" value="1"/>
</dbReference>
<evidence type="ECO:0000256" key="3">
    <source>
        <dbReference type="ARBA" id="ARBA00004664"/>
    </source>
</evidence>
<evidence type="ECO:0000256" key="5">
    <source>
        <dbReference type="ARBA" id="ARBA00022605"/>
    </source>
</evidence>
<dbReference type="NCBIfam" id="NF006945">
    <property type="entry name" value="PRK09427.1"/>
    <property type="match status" value="1"/>
</dbReference>
<comment type="similarity">
    <text evidence="12">Belongs to the TrpF family.</text>
</comment>
<dbReference type="RefSeq" id="WP_187542040.1">
    <property type="nucleotide sequence ID" value="NZ_CP060717.1"/>
</dbReference>
<keyword evidence="7 12" id="KW-0822">Tryptophan biosynthesis</keyword>
<dbReference type="SUPFAM" id="SSF51366">
    <property type="entry name" value="Ribulose-phoshate binding barrel"/>
    <property type="match status" value="2"/>
</dbReference>
<evidence type="ECO:0000256" key="2">
    <source>
        <dbReference type="ARBA" id="ARBA00001633"/>
    </source>
</evidence>
<dbReference type="PANTHER" id="PTHR22854">
    <property type="entry name" value="TRYPTOPHAN BIOSYNTHESIS PROTEIN"/>
    <property type="match status" value="1"/>
</dbReference>
<dbReference type="InterPro" id="IPR013785">
    <property type="entry name" value="Aldolase_TIM"/>
</dbReference>
<dbReference type="CDD" id="cd00405">
    <property type="entry name" value="PRAI"/>
    <property type="match status" value="1"/>
</dbReference>
<dbReference type="UniPathway" id="UPA00035">
    <property type="reaction ID" value="UER00042"/>
</dbReference>
<dbReference type="KEGG" id="srhi:H9L12_12760"/>
<evidence type="ECO:0000256" key="4">
    <source>
        <dbReference type="ARBA" id="ARBA00004696"/>
    </source>
</evidence>
<feature type="domain" description="N-(5'phosphoribosyl) anthranilate isomerase (PRAI)" evidence="14">
    <location>
        <begin position="250"/>
        <end position="446"/>
    </location>
</feature>
<dbReference type="GO" id="GO:0000162">
    <property type="term" value="P:L-tryptophan biosynthetic process"/>
    <property type="evidence" value="ECO:0007669"/>
    <property type="project" value="UniProtKB-UniRule"/>
</dbReference>
<dbReference type="Proteomes" id="UP000515955">
    <property type="component" value="Chromosome"/>
</dbReference>
<evidence type="ECO:0000256" key="10">
    <source>
        <dbReference type="ARBA" id="ARBA00023239"/>
    </source>
</evidence>
<dbReference type="Pfam" id="PF00697">
    <property type="entry name" value="PRAI"/>
    <property type="match status" value="1"/>
</dbReference>
<comment type="pathway">
    <text evidence="4">Amino-acid biosynthesis; L-tryptophan biosynthesis; L-tryptophan from chorismate: step 4/5.</text>
</comment>
<keyword evidence="5 12" id="KW-0028">Amino-acid biosynthesis</keyword>
<protein>
    <recommendedName>
        <fullName evidence="12">N-(5'-phosphoribosyl)anthranilate isomerase</fullName>
        <shortName evidence="12">PRAI</shortName>
        <ecNumber evidence="12">5.3.1.24</ecNumber>
    </recommendedName>
</protein>
<comment type="catalytic activity">
    <reaction evidence="2">
        <text>1-(2-carboxyphenylamino)-1-deoxy-D-ribulose 5-phosphate + H(+) = (1S,2R)-1-C-(indol-3-yl)glycerol 3-phosphate + CO2 + H2O</text>
        <dbReference type="Rhea" id="RHEA:23476"/>
        <dbReference type="ChEBI" id="CHEBI:15377"/>
        <dbReference type="ChEBI" id="CHEBI:15378"/>
        <dbReference type="ChEBI" id="CHEBI:16526"/>
        <dbReference type="ChEBI" id="CHEBI:58613"/>
        <dbReference type="ChEBI" id="CHEBI:58866"/>
        <dbReference type="EC" id="4.1.1.48"/>
    </reaction>
</comment>
<keyword evidence="11" id="KW-0511">Multifunctional enzyme</keyword>
<evidence type="ECO:0000256" key="11">
    <source>
        <dbReference type="ARBA" id="ARBA00023268"/>
    </source>
</evidence>
<keyword evidence="10 15" id="KW-0456">Lyase</keyword>
<dbReference type="CDD" id="cd00331">
    <property type="entry name" value="IGPS"/>
    <property type="match status" value="1"/>
</dbReference>
<keyword evidence="8 12" id="KW-0057">Aromatic amino acid biosynthesis</keyword>
<dbReference type="EC" id="5.3.1.24" evidence="12"/>
<evidence type="ECO:0000256" key="8">
    <source>
        <dbReference type="ARBA" id="ARBA00023141"/>
    </source>
</evidence>
<evidence type="ECO:0000256" key="12">
    <source>
        <dbReference type="HAMAP-Rule" id="MF_00135"/>
    </source>
</evidence>
<proteinExistence type="inferred from homology"/>
<keyword evidence="16" id="KW-1185">Reference proteome</keyword>
<dbReference type="Gene3D" id="3.20.20.70">
    <property type="entry name" value="Aldolase class I"/>
    <property type="match status" value="2"/>
</dbReference>
<keyword evidence="9 12" id="KW-0413">Isomerase</keyword>
<dbReference type="InterPro" id="IPR045186">
    <property type="entry name" value="Indole-3-glycerol_P_synth"/>
</dbReference>
<comment type="catalytic activity">
    <reaction evidence="1 12">
        <text>N-(5-phospho-beta-D-ribosyl)anthranilate = 1-(2-carboxyphenylamino)-1-deoxy-D-ribulose 5-phosphate</text>
        <dbReference type="Rhea" id="RHEA:21540"/>
        <dbReference type="ChEBI" id="CHEBI:18277"/>
        <dbReference type="ChEBI" id="CHEBI:58613"/>
        <dbReference type="EC" id="5.3.1.24"/>
    </reaction>
</comment>
<organism evidence="15 16">
    <name type="scientific">Sphingomonas rhizophila</name>
    <dbReference type="NCBI Taxonomy" id="2071607"/>
    <lineage>
        <taxon>Bacteria</taxon>
        <taxon>Pseudomonadati</taxon>
        <taxon>Pseudomonadota</taxon>
        <taxon>Alphaproteobacteria</taxon>
        <taxon>Sphingomonadales</taxon>
        <taxon>Sphingomonadaceae</taxon>
        <taxon>Sphingomonas</taxon>
    </lineage>
</organism>
<evidence type="ECO:0000256" key="1">
    <source>
        <dbReference type="ARBA" id="ARBA00001164"/>
    </source>
</evidence>
<comment type="pathway">
    <text evidence="3 12">Amino-acid biosynthesis; L-tryptophan biosynthesis; L-tryptophan from chorismate: step 3/5.</text>
</comment>
<keyword evidence="6" id="KW-0210">Decarboxylase</keyword>
<dbReference type="GO" id="GO:0004425">
    <property type="term" value="F:indole-3-glycerol-phosphate synthase activity"/>
    <property type="evidence" value="ECO:0007669"/>
    <property type="project" value="UniProtKB-EC"/>
</dbReference>
<evidence type="ECO:0000256" key="6">
    <source>
        <dbReference type="ARBA" id="ARBA00022793"/>
    </source>
</evidence>
<evidence type="ECO:0000313" key="15">
    <source>
        <dbReference type="EMBL" id="QNN65043.1"/>
    </source>
</evidence>
<dbReference type="PANTHER" id="PTHR22854:SF2">
    <property type="entry name" value="INDOLE-3-GLYCEROL-PHOSPHATE SYNTHASE"/>
    <property type="match status" value="1"/>
</dbReference>
<sequence>MADVLARIVARKRAEVAARLDGPVPSDPTPRSLRAALSRPGARFIMEYKRASPSGHRSAVTIAEAVAAYAPVTDAISVLTDGEDFGGSLGDLRAVRQRFGGPILAKDFIVDPAQVSEARAAGADAVLAMMSVLDDHAAVAVMAEAARLAMEVIVEVHDEIELQRAVALGASIVGINNRDLKTLRTDLAVTERLAPLIPRGIIAIAESGIATRGDVERLSPLVDAFLVGSSLMAAPDIAQAARAMVHGRVKLCGLTRIEDVALAGRAGASHAGLVMVPGTPRAVGVGEARALAMTASEMGMKTVGVFRGAGADEVARAVEALRLDAVQLHGEEDEAALAALRARLPKKTELWAVCGVSASRVPPGRTGADRTLFDTVRDGQSGGTGTAFDWSLLDGREDLRNAVIAGGIGPANARAAASLGAHAIDVNSGVEEAPGRKDRGKVEALFAALRPRTRGDHEA</sequence>
<dbReference type="InterPro" id="IPR013798">
    <property type="entry name" value="Indole-3-glycerol_P_synth_dom"/>
</dbReference>
<evidence type="ECO:0000256" key="7">
    <source>
        <dbReference type="ARBA" id="ARBA00022822"/>
    </source>
</evidence>
<dbReference type="InterPro" id="IPR001240">
    <property type="entry name" value="PRAI_dom"/>
</dbReference>
<evidence type="ECO:0000313" key="16">
    <source>
        <dbReference type="Proteomes" id="UP000515955"/>
    </source>
</evidence>
<name>A0A7G9SB18_9SPHN</name>